<dbReference type="Proteomes" id="UP000236161">
    <property type="component" value="Unassembled WGS sequence"/>
</dbReference>
<feature type="compositionally biased region" description="Pro residues" evidence="1">
    <location>
        <begin position="13"/>
        <end position="22"/>
    </location>
</feature>
<keyword evidence="3" id="KW-1185">Reference proteome</keyword>
<reference evidence="2 3" key="1">
    <citation type="journal article" date="2017" name="Nature">
        <title>The Apostasia genome and the evolution of orchids.</title>
        <authorList>
            <person name="Zhang G.Q."/>
            <person name="Liu K.W."/>
            <person name="Li Z."/>
            <person name="Lohaus R."/>
            <person name="Hsiao Y.Y."/>
            <person name="Niu S.C."/>
            <person name="Wang J.Y."/>
            <person name="Lin Y.C."/>
            <person name="Xu Q."/>
            <person name="Chen L.J."/>
            <person name="Yoshida K."/>
            <person name="Fujiwara S."/>
            <person name="Wang Z.W."/>
            <person name="Zhang Y.Q."/>
            <person name="Mitsuda N."/>
            <person name="Wang M."/>
            <person name="Liu G.H."/>
            <person name="Pecoraro L."/>
            <person name="Huang H.X."/>
            <person name="Xiao X.J."/>
            <person name="Lin M."/>
            <person name="Wu X.Y."/>
            <person name="Wu W.L."/>
            <person name="Chen Y.Y."/>
            <person name="Chang S.B."/>
            <person name="Sakamoto S."/>
            <person name="Ohme-Takagi M."/>
            <person name="Yagi M."/>
            <person name="Zeng S.J."/>
            <person name="Shen C.Y."/>
            <person name="Yeh C.M."/>
            <person name="Luo Y.B."/>
            <person name="Tsai W.C."/>
            <person name="Van de Peer Y."/>
            <person name="Liu Z.J."/>
        </authorList>
    </citation>
    <scope>NUCLEOTIDE SEQUENCE [LARGE SCALE GENOMIC DNA]</scope>
    <source>
        <strain evidence="3">cv. Shenzhen</strain>
        <tissue evidence="2">Stem</tissue>
    </source>
</reference>
<sequence length="75" mass="8662">MREKSFHGGTSPLVPPPPPSPSLPFERTAHGGHICQDQSRAIRRESFNRDEEEEEEENKIDKKADEFIAKFREQI</sequence>
<feature type="region of interest" description="Disordered" evidence="1">
    <location>
        <begin position="1"/>
        <end position="39"/>
    </location>
</feature>
<evidence type="ECO:0000313" key="2">
    <source>
        <dbReference type="EMBL" id="PKA52334.1"/>
    </source>
</evidence>
<protein>
    <submittedName>
        <fullName evidence="2">Uncharacterized protein</fullName>
    </submittedName>
</protein>
<evidence type="ECO:0000313" key="3">
    <source>
        <dbReference type="Proteomes" id="UP000236161"/>
    </source>
</evidence>
<accession>A0A2I0A9X1</accession>
<dbReference type="Pfam" id="PF05553">
    <property type="entry name" value="DUF761"/>
    <property type="match status" value="1"/>
</dbReference>
<gene>
    <name evidence="2" type="ORF">AXF42_Ash010230</name>
</gene>
<dbReference type="EMBL" id="KZ452008">
    <property type="protein sequence ID" value="PKA52334.1"/>
    <property type="molecule type" value="Genomic_DNA"/>
</dbReference>
<organism evidence="2 3">
    <name type="scientific">Apostasia shenzhenica</name>
    <dbReference type="NCBI Taxonomy" id="1088818"/>
    <lineage>
        <taxon>Eukaryota</taxon>
        <taxon>Viridiplantae</taxon>
        <taxon>Streptophyta</taxon>
        <taxon>Embryophyta</taxon>
        <taxon>Tracheophyta</taxon>
        <taxon>Spermatophyta</taxon>
        <taxon>Magnoliopsida</taxon>
        <taxon>Liliopsida</taxon>
        <taxon>Asparagales</taxon>
        <taxon>Orchidaceae</taxon>
        <taxon>Apostasioideae</taxon>
        <taxon>Apostasia</taxon>
    </lineage>
</organism>
<evidence type="ECO:0000256" key="1">
    <source>
        <dbReference type="SAM" id="MobiDB-lite"/>
    </source>
</evidence>
<proteinExistence type="predicted"/>
<dbReference type="AlphaFoldDB" id="A0A2I0A9X1"/>
<name>A0A2I0A9X1_9ASPA</name>
<dbReference type="InterPro" id="IPR008480">
    <property type="entry name" value="DUF761_pln"/>
</dbReference>